<protein>
    <submittedName>
        <fullName evidence="1">Alpha/beta-hydrolase</fullName>
    </submittedName>
</protein>
<accession>A0ACD3ALC9</accession>
<dbReference type="EMBL" id="ML208414">
    <property type="protein sequence ID" value="TFK66149.1"/>
    <property type="molecule type" value="Genomic_DNA"/>
</dbReference>
<evidence type="ECO:0000313" key="2">
    <source>
        <dbReference type="Proteomes" id="UP000308600"/>
    </source>
</evidence>
<keyword evidence="2" id="KW-1185">Reference proteome</keyword>
<sequence>MIFPALSALLYLFSRLSTSQALPLPKVYARAAVRQNLSQTQVASTLLRPALFSRVAYCSSETVANWSCGAPCDALGPNQVLLTGGDGGSIPRFLVTHDKTTNAIIVAHQGTEKDKVLSVLNDLETALVEANATFFPATADTDIRVHSGFQSTFERTADQILQAVQSGLKSTGATKIIVTGHSLGGAVAVFDGIMFSQLLPDVPLEAHMFGLPRSGNQEWADFIDKNIGDNFSFVTNQNDPVPRLPPLFLDFQHASHEIHIDDVNAAGQAVKVQTCLGQEDLNCTAGKSLLDVSVNNHAGPYFNDIKFGKSQCPLG</sequence>
<dbReference type="Proteomes" id="UP000308600">
    <property type="component" value="Unassembled WGS sequence"/>
</dbReference>
<organism evidence="1 2">
    <name type="scientific">Pluteus cervinus</name>
    <dbReference type="NCBI Taxonomy" id="181527"/>
    <lineage>
        <taxon>Eukaryota</taxon>
        <taxon>Fungi</taxon>
        <taxon>Dikarya</taxon>
        <taxon>Basidiomycota</taxon>
        <taxon>Agaricomycotina</taxon>
        <taxon>Agaricomycetes</taxon>
        <taxon>Agaricomycetidae</taxon>
        <taxon>Agaricales</taxon>
        <taxon>Pluteineae</taxon>
        <taxon>Pluteaceae</taxon>
        <taxon>Pluteus</taxon>
    </lineage>
</organism>
<name>A0ACD3ALC9_9AGAR</name>
<evidence type="ECO:0000313" key="1">
    <source>
        <dbReference type="EMBL" id="TFK66149.1"/>
    </source>
</evidence>
<gene>
    <name evidence="1" type="ORF">BDN72DRAFT_871612</name>
</gene>
<reference evidence="1 2" key="1">
    <citation type="journal article" date="2019" name="Nat. Ecol. Evol.">
        <title>Megaphylogeny resolves global patterns of mushroom evolution.</title>
        <authorList>
            <person name="Varga T."/>
            <person name="Krizsan K."/>
            <person name="Foldi C."/>
            <person name="Dima B."/>
            <person name="Sanchez-Garcia M."/>
            <person name="Sanchez-Ramirez S."/>
            <person name="Szollosi G.J."/>
            <person name="Szarkandi J.G."/>
            <person name="Papp V."/>
            <person name="Albert L."/>
            <person name="Andreopoulos W."/>
            <person name="Angelini C."/>
            <person name="Antonin V."/>
            <person name="Barry K.W."/>
            <person name="Bougher N.L."/>
            <person name="Buchanan P."/>
            <person name="Buyck B."/>
            <person name="Bense V."/>
            <person name="Catcheside P."/>
            <person name="Chovatia M."/>
            <person name="Cooper J."/>
            <person name="Damon W."/>
            <person name="Desjardin D."/>
            <person name="Finy P."/>
            <person name="Geml J."/>
            <person name="Haridas S."/>
            <person name="Hughes K."/>
            <person name="Justo A."/>
            <person name="Karasinski D."/>
            <person name="Kautmanova I."/>
            <person name="Kiss B."/>
            <person name="Kocsube S."/>
            <person name="Kotiranta H."/>
            <person name="LaButti K.M."/>
            <person name="Lechner B.E."/>
            <person name="Liimatainen K."/>
            <person name="Lipzen A."/>
            <person name="Lukacs Z."/>
            <person name="Mihaltcheva S."/>
            <person name="Morgado L.N."/>
            <person name="Niskanen T."/>
            <person name="Noordeloos M.E."/>
            <person name="Ohm R.A."/>
            <person name="Ortiz-Santana B."/>
            <person name="Ovrebo C."/>
            <person name="Racz N."/>
            <person name="Riley R."/>
            <person name="Savchenko A."/>
            <person name="Shiryaev A."/>
            <person name="Soop K."/>
            <person name="Spirin V."/>
            <person name="Szebenyi C."/>
            <person name="Tomsovsky M."/>
            <person name="Tulloss R.E."/>
            <person name="Uehling J."/>
            <person name="Grigoriev I.V."/>
            <person name="Vagvolgyi C."/>
            <person name="Papp T."/>
            <person name="Martin F.M."/>
            <person name="Miettinen O."/>
            <person name="Hibbett D.S."/>
            <person name="Nagy L.G."/>
        </authorList>
    </citation>
    <scope>NUCLEOTIDE SEQUENCE [LARGE SCALE GENOMIC DNA]</scope>
    <source>
        <strain evidence="1 2">NL-1719</strain>
    </source>
</reference>
<proteinExistence type="predicted"/>